<evidence type="ECO:0000313" key="3">
    <source>
        <dbReference type="Proteomes" id="UP000054217"/>
    </source>
</evidence>
<gene>
    <name evidence="2" type="ORF">M404DRAFT_5878</name>
</gene>
<dbReference type="STRING" id="870435.A0A0C3PKE8"/>
<dbReference type="InParanoid" id="A0A0C3PKE8"/>
<name>A0A0C3PKE8_PISTI</name>
<sequence length="481" mass="53088">MPNHITTCAKNKDQHPGVPDLPVPRPLKSQPMLKTAPNDAISSTQTSQHAPGHEDDGEAQEVETAKGSETGSESIHGEDDYHTNPDVTTEGSEDEETMGIHGKPAKITCHLIEAAHTTTKAKLGAKAAPSQPSVITATGKCKLKCNGVVICSSGPLQKKKKCNHPSGLSHSHKEGKTVDSAQHEHYIESQTGEHITHRGNQVNGSVTDKFSGLPDKQEKKWKPAGAQNTMTLMHFKGPLTVTKIIANAPQQCLQHSTPITNATATKNQPSHQNLPKGPAAQFTKLLVPLLHLYCGALENPWMVPDHFIDKLQELWDKVMLDWPHWFDEDDHVYHLCMQKTYEWHAHISKAGIEAVKALWASDLKYENPEEWKAYVNFALSPSLPFMYGSMGGNEYSVSKSFLSPLVLQTFASHIRDILVVDNKTYHKLIDYEMPRGMLVLAVTSVKQALMLYSTGAKEVPTKWSEASFSDIGWGTKTSLYT</sequence>
<evidence type="ECO:0000313" key="2">
    <source>
        <dbReference type="EMBL" id="KIO14700.1"/>
    </source>
</evidence>
<dbReference type="EMBL" id="KN831944">
    <property type="protein sequence ID" value="KIO14700.1"/>
    <property type="molecule type" value="Genomic_DNA"/>
</dbReference>
<reference evidence="3" key="2">
    <citation type="submission" date="2015-01" db="EMBL/GenBank/DDBJ databases">
        <title>Evolutionary Origins and Diversification of the Mycorrhizal Mutualists.</title>
        <authorList>
            <consortium name="DOE Joint Genome Institute"/>
            <consortium name="Mycorrhizal Genomics Consortium"/>
            <person name="Kohler A."/>
            <person name="Kuo A."/>
            <person name="Nagy L.G."/>
            <person name="Floudas D."/>
            <person name="Copeland A."/>
            <person name="Barry K.W."/>
            <person name="Cichocki N."/>
            <person name="Veneault-Fourrey C."/>
            <person name="LaButti K."/>
            <person name="Lindquist E.A."/>
            <person name="Lipzen A."/>
            <person name="Lundell T."/>
            <person name="Morin E."/>
            <person name="Murat C."/>
            <person name="Riley R."/>
            <person name="Ohm R."/>
            <person name="Sun H."/>
            <person name="Tunlid A."/>
            <person name="Henrissat B."/>
            <person name="Grigoriev I.V."/>
            <person name="Hibbett D.S."/>
            <person name="Martin F."/>
        </authorList>
    </citation>
    <scope>NUCLEOTIDE SEQUENCE [LARGE SCALE GENOMIC DNA]</scope>
    <source>
        <strain evidence="3">Marx 270</strain>
    </source>
</reference>
<reference evidence="2 3" key="1">
    <citation type="submission" date="2014-04" db="EMBL/GenBank/DDBJ databases">
        <authorList>
            <consortium name="DOE Joint Genome Institute"/>
            <person name="Kuo A."/>
            <person name="Kohler A."/>
            <person name="Costa M.D."/>
            <person name="Nagy L.G."/>
            <person name="Floudas D."/>
            <person name="Copeland A."/>
            <person name="Barry K.W."/>
            <person name="Cichocki N."/>
            <person name="Veneault-Fourrey C."/>
            <person name="LaButti K."/>
            <person name="Lindquist E.A."/>
            <person name="Lipzen A."/>
            <person name="Lundell T."/>
            <person name="Morin E."/>
            <person name="Murat C."/>
            <person name="Sun H."/>
            <person name="Tunlid A."/>
            <person name="Henrissat B."/>
            <person name="Grigoriev I.V."/>
            <person name="Hibbett D.S."/>
            <person name="Martin F."/>
            <person name="Nordberg H.P."/>
            <person name="Cantor M.N."/>
            <person name="Hua S.X."/>
        </authorList>
    </citation>
    <scope>NUCLEOTIDE SEQUENCE [LARGE SCALE GENOMIC DNA]</scope>
    <source>
        <strain evidence="2 3">Marx 270</strain>
    </source>
</reference>
<dbReference type="HOGENOM" id="CLU_615558_0_0_1"/>
<proteinExistence type="predicted"/>
<dbReference type="AlphaFoldDB" id="A0A0C3PKE8"/>
<accession>A0A0C3PKE8</accession>
<organism evidence="2 3">
    <name type="scientific">Pisolithus tinctorius Marx 270</name>
    <dbReference type="NCBI Taxonomy" id="870435"/>
    <lineage>
        <taxon>Eukaryota</taxon>
        <taxon>Fungi</taxon>
        <taxon>Dikarya</taxon>
        <taxon>Basidiomycota</taxon>
        <taxon>Agaricomycotina</taxon>
        <taxon>Agaricomycetes</taxon>
        <taxon>Agaricomycetidae</taxon>
        <taxon>Boletales</taxon>
        <taxon>Sclerodermatineae</taxon>
        <taxon>Pisolithaceae</taxon>
        <taxon>Pisolithus</taxon>
    </lineage>
</organism>
<dbReference type="OrthoDB" id="2684275at2759"/>
<feature type="region of interest" description="Disordered" evidence="1">
    <location>
        <begin position="1"/>
        <end position="98"/>
    </location>
</feature>
<protein>
    <submittedName>
        <fullName evidence="2">Uncharacterized protein</fullName>
    </submittedName>
</protein>
<evidence type="ECO:0000256" key="1">
    <source>
        <dbReference type="SAM" id="MobiDB-lite"/>
    </source>
</evidence>
<dbReference type="Proteomes" id="UP000054217">
    <property type="component" value="Unassembled WGS sequence"/>
</dbReference>
<keyword evidence="3" id="KW-1185">Reference proteome</keyword>
<feature type="compositionally biased region" description="Polar residues" evidence="1">
    <location>
        <begin position="40"/>
        <end position="49"/>
    </location>
</feature>